<proteinExistence type="predicted"/>
<accession>A0ABY4HNQ7</accession>
<feature type="chain" id="PRO_5046643102" evidence="1">
    <location>
        <begin position="18"/>
        <end position="323"/>
    </location>
</feature>
<organism evidence="2 3">
    <name type="scientific">Flavobacterium sediminilitoris</name>
    <dbReference type="NCBI Taxonomy" id="2024526"/>
    <lineage>
        <taxon>Bacteria</taxon>
        <taxon>Pseudomonadati</taxon>
        <taxon>Bacteroidota</taxon>
        <taxon>Flavobacteriia</taxon>
        <taxon>Flavobacteriales</taxon>
        <taxon>Flavobacteriaceae</taxon>
        <taxon>Flavobacterium</taxon>
    </lineage>
</organism>
<evidence type="ECO:0000313" key="3">
    <source>
        <dbReference type="Proteomes" id="UP000830454"/>
    </source>
</evidence>
<evidence type="ECO:0000256" key="1">
    <source>
        <dbReference type="SAM" id="SignalP"/>
    </source>
</evidence>
<reference evidence="2" key="1">
    <citation type="submission" date="2021-12" db="EMBL/GenBank/DDBJ databases">
        <authorList>
            <person name="Cha I.-T."/>
            <person name="Lee K.-E."/>
            <person name="Park S.-J."/>
        </authorList>
    </citation>
    <scope>NUCLEOTIDE SEQUENCE</scope>
    <source>
        <strain evidence="2">YSM-43</strain>
    </source>
</reference>
<keyword evidence="3" id="KW-1185">Reference proteome</keyword>
<protein>
    <submittedName>
        <fullName evidence="2">Uncharacterized protein</fullName>
    </submittedName>
</protein>
<keyword evidence="1" id="KW-0732">Signal</keyword>
<name>A0ABY4HNQ7_9FLAO</name>
<dbReference type="RefSeq" id="WP_045969156.1">
    <property type="nucleotide sequence ID" value="NZ_CP090145.1"/>
</dbReference>
<dbReference type="Proteomes" id="UP000830454">
    <property type="component" value="Chromosome"/>
</dbReference>
<gene>
    <name evidence="2" type="ORF">LXD69_03050</name>
</gene>
<reference evidence="2" key="2">
    <citation type="submission" date="2022-04" db="EMBL/GenBank/DDBJ databases">
        <title>Complete Genome Sequence of Flavobacterium sediminilitoris YSM-43, Isolated from a Tidal Sediment.</title>
        <authorList>
            <person name="Lee P.A."/>
        </authorList>
    </citation>
    <scope>NUCLEOTIDE SEQUENCE</scope>
    <source>
        <strain evidence="2">YSM-43</strain>
    </source>
</reference>
<sequence length="323" mass="37959">MKLVIVFLLMFSNLLFTQSTMVVLCDKNDKLPIEYASIDFLNGYGIYSGEDGYIDYVILPEKFMVSHLNYKSQTLIKNEIKDTIFLELKENFLDEVFVVKKNKIAKIGKEKIKKCNNHSDYQKSIVPSMGLEVCFYLENKETFDIVLKSIQVPYINTSFEFKDKKQKLMVKDFNNLLKITVYSVINGKPFEELKEMSMYKIINSNELRKDSFEIDFQDPIPLPNGGLFVSIKFIGRVDEYKNLILELPYEIVNYNGEVKKISKNLMPLLPLEETESDISYLRYEFSNSKNWHTIDDYNFRNKNKETINKRLKVPIGYKILLYK</sequence>
<dbReference type="EMBL" id="CP090145">
    <property type="protein sequence ID" value="UOX34496.1"/>
    <property type="molecule type" value="Genomic_DNA"/>
</dbReference>
<feature type="signal peptide" evidence="1">
    <location>
        <begin position="1"/>
        <end position="17"/>
    </location>
</feature>
<evidence type="ECO:0000313" key="2">
    <source>
        <dbReference type="EMBL" id="UOX34496.1"/>
    </source>
</evidence>